<name>A0AAW9DM17_ACIAO</name>
<feature type="region of interest" description="Disordered" evidence="1">
    <location>
        <begin position="89"/>
        <end position="116"/>
    </location>
</feature>
<evidence type="ECO:0000313" key="3">
    <source>
        <dbReference type="Proteomes" id="UP001279553"/>
    </source>
</evidence>
<keyword evidence="3" id="KW-1185">Reference proteome</keyword>
<protein>
    <recommendedName>
        <fullName evidence="4">CopG family transcriptional regulator</fullName>
    </recommendedName>
</protein>
<accession>A0AAW9DM17</accession>
<sequence>MARPKRLTAKTTLRLDQSTLERIDRVLTDDEDRAVFIRSGTERELSFREAKLISAVQEYVFRNESVTDFCITAIKRAIENRRLMIASEKAGLGPEHPKNKIEDQEQETAVHIKNMK</sequence>
<reference evidence="2 3" key="1">
    <citation type="submission" date="2023-11" db="EMBL/GenBank/DDBJ databases">
        <title>MicrobeMod: A computational toolkit for identifying prokaryotic methylation and restriction-modification with nanopore sequencing.</title>
        <authorList>
            <person name="Crits-Christoph A."/>
            <person name="Kang S.C."/>
            <person name="Lee H."/>
            <person name="Ostrov N."/>
        </authorList>
    </citation>
    <scope>NUCLEOTIDE SEQUENCE [LARGE SCALE GENOMIC DNA]</scope>
    <source>
        <strain evidence="2 3">DSMZ 700</strain>
    </source>
</reference>
<evidence type="ECO:0000313" key="2">
    <source>
        <dbReference type="EMBL" id="MDX5929508.1"/>
    </source>
</evidence>
<comment type="caution">
    <text evidence="2">The sequence shown here is derived from an EMBL/GenBank/DDBJ whole genome shotgun (WGS) entry which is preliminary data.</text>
</comment>
<dbReference type="AlphaFoldDB" id="A0AAW9DM17"/>
<gene>
    <name evidence="2" type="ORF">SIL87_01830</name>
</gene>
<evidence type="ECO:0008006" key="4">
    <source>
        <dbReference type="Google" id="ProtNLM"/>
    </source>
</evidence>
<dbReference type="EMBL" id="JAWXYB010000008">
    <property type="protein sequence ID" value="MDX5929508.1"/>
    <property type="molecule type" value="Genomic_DNA"/>
</dbReference>
<dbReference type="Proteomes" id="UP001279553">
    <property type="component" value="Unassembled WGS sequence"/>
</dbReference>
<proteinExistence type="predicted"/>
<evidence type="ECO:0000256" key="1">
    <source>
        <dbReference type="SAM" id="MobiDB-lite"/>
    </source>
</evidence>
<organism evidence="2 3">
    <name type="scientific">Acidiphilium acidophilum</name>
    <name type="common">Thiobacillus acidophilus</name>
    <dbReference type="NCBI Taxonomy" id="76588"/>
    <lineage>
        <taxon>Bacteria</taxon>
        <taxon>Pseudomonadati</taxon>
        <taxon>Pseudomonadota</taxon>
        <taxon>Alphaproteobacteria</taxon>
        <taxon>Acetobacterales</taxon>
        <taxon>Acidocellaceae</taxon>
        <taxon>Acidiphilium</taxon>
    </lineage>
</organism>